<reference evidence="3 4" key="1">
    <citation type="journal article" date="2019" name="Nat. Ecol. Evol.">
        <title>Megaphylogeny resolves global patterns of mushroom evolution.</title>
        <authorList>
            <person name="Varga T."/>
            <person name="Krizsan K."/>
            <person name="Foldi C."/>
            <person name="Dima B."/>
            <person name="Sanchez-Garcia M."/>
            <person name="Sanchez-Ramirez S."/>
            <person name="Szollosi G.J."/>
            <person name="Szarkandi J.G."/>
            <person name="Papp V."/>
            <person name="Albert L."/>
            <person name="Andreopoulos W."/>
            <person name="Angelini C."/>
            <person name="Antonin V."/>
            <person name="Barry K.W."/>
            <person name="Bougher N.L."/>
            <person name="Buchanan P."/>
            <person name="Buyck B."/>
            <person name="Bense V."/>
            <person name="Catcheside P."/>
            <person name="Chovatia M."/>
            <person name="Cooper J."/>
            <person name="Damon W."/>
            <person name="Desjardin D."/>
            <person name="Finy P."/>
            <person name="Geml J."/>
            <person name="Haridas S."/>
            <person name="Hughes K."/>
            <person name="Justo A."/>
            <person name="Karasinski D."/>
            <person name="Kautmanova I."/>
            <person name="Kiss B."/>
            <person name="Kocsube S."/>
            <person name="Kotiranta H."/>
            <person name="LaButti K.M."/>
            <person name="Lechner B.E."/>
            <person name="Liimatainen K."/>
            <person name="Lipzen A."/>
            <person name="Lukacs Z."/>
            <person name="Mihaltcheva S."/>
            <person name="Morgado L.N."/>
            <person name="Niskanen T."/>
            <person name="Noordeloos M.E."/>
            <person name="Ohm R.A."/>
            <person name="Ortiz-Santana B."/>
            <person name="Ovrebo C."/>
            <person name="Racz N."/>
            <person name="Riley R."/>
            <person name="Savchenko A."/>
            <person name="Shiryaev A."/>
            <person name="Soop K."/>
            <person name="Spirin V."/>
            <person name="Szebenyi C."/>
            <person name="Tomsovsky M."/>
            <person name="Tulloss R.E."/>
            <person name="Uehling J."/>
            <person name="Grigoriev I.V."/>
            <person name="Vagvolgyi C."/>
            <person name="Papp T."/>
            <person name="Martin F.M."/>
            <person name="Miettinen O."/>
            <person name="Hibbett D.S."/>
            <person name="Nagy L.G."/>
        </authorList>
    </citation>
    <scope>NUCLEOTIDE SEQUENCE [LARGE SCALE GENOMIC DNA]</scope>
    <source>
        <strain evidence="3 4">CBS 309.79</strain>
    </source>
</reference>
<dbReference type="Proteomes" id="UP000305067">
    <property type="component" value="Unassembled WGS sequence"/>
</dbReference>
<evidence type="ECO:0000313" key="4">
    <source>
        <dbReference type="Proteomes" id="UP000305067"/>
    </source>
</evidence>
<evidence type="ECO:0000256" key="2">
    <source>
        <dbReference type="SAM" id="SignalP"/>
    </source>
</evidence>
<organism evidence="3 4">
    <name type="scientific">Pterulicium gracile</name>
    <dbReference type="NCBI Taxonomy" id="1884261"/>
    <lineage>
        <taxon>Eukaryota</taxon>
        <taxon>Fungi</taxon>
        <taxon>Dikarya</taxon>
        <taxon>Basidiomycota</taxon>
        <taxon>Agaricomycotina</taxon>
        <taxon>Agaricomycetes</taxon>
        <taxon>Agaricomycetidae</taxon>
        <taxon>Agaricales</taxon>
        <taxon>Pleurotineae</taxon>
        <taxon>Pterulaceae</taxon>
        <taxon>Pterulicium</taxon>
    </lineage>
</organism>
<accession>A0A5C3QV28</accession>
<gene>
    <name evidence="3" type="ORF">BDV98DRAFT_239044</name>
</gene>
<proteinExistence type="predicted"/>
<keyword evidence="4" id="KW-1185">Reference proteome</keyword>
<dbReference type="EMBL" id="ML178816">
    <property type="protein sequence ID" value="TFL05876.1"/>
    <property type="molecule type" value="Genomic_DNA"/>
</dbReference>
<evidence type="ECO:0008006" key="5">
    <source>
        <dbReference type="Google" id="ProtNLM"/>
    </source>
</evidence>
<protein>
    <recommendedName>
        <fullName evidence="5">Secreted protein</fullName>
    </recommendedName>
</protein>
<feature type="signal peptide" evidence="2">
    <location>
        <begin position="1"/>
        <end position="26"/>
    </location>
</feature>
<evidence type="ECO:0000313" key="3">
    <source>
        <dbReference type="EMBL" id="TFL05876.1"/>
    </source>
</evidence>
<dbReference type="AlphaFoldDB" id="A0A5C3QV28"/>
<feature type="chain" id="PRO_5022691081" description="Secreted protein" evidence="2">
    <location>
        <begin position="27"/>
        <end position="115"/>
    </location>
</feature>
<keyword evidence="2" id="KW-0732">Signal</keyword>
<feature type="region of interest" description="Disordered" evidence="1">
    <location>
        <begin position="96"/>
        <end position="115"/>
    </location>
</feature>
<evidence type="ECO:0000256" key="1">
    <source>
        <dbReference type="SAM" id="MobiDB-lite"/>
    </source>
</evidence>
<sequence length="115" mass="12524">MEGGCRCLPWASALAGLTFLSRVAEALVLLPHARQAPTHLSKSSDERIGIRKKCRMYQLSSTHKQAWGSLGFPISIGPESVSGHESMSTIHSPQAEAGGLWRLQRGLKQPMSTTR</sequence>
<name>A0A5C3QV28_9AGAR</name>